<dbReference type="VEuPathDB" id="VectorBase:AARA001522"/>
<dbReference type="AlphaFoldDB" id="A0A182HJU7"/>
<evidence type="ECO:0000313" key="1">
    <source>
        <dbReference type="EnsemblMetazoa" id="AARA001522-PA"/>
    </source>
</evidence>
<name>A0A182HJU7_ANOAR</name>
<evidence type="ECO:0000313" key="2">
    <source>
        <dbReference type="Proteomes" id="UP000075840"/>
    </source>
</evidence>
<dbReference type="EnsemblMetazoa" id="AARA001522-RA">
    <property type="protein sequence ID" value="AARA001522-PA"/>
    <property type="gene ID" value="AARA001522"/>
</dbReference>
<reference evidence="1" key="1">
    <citation type="submission" date="2022-08" db="UniProtKB">
        <authorList>
            <consortium name="EnsemblMetazoa"/>
        </authorList>
    </citation>
    <scope>IDENTIFICATION</scope>
    <source>
        <strain evidence="1">Dongola</strain>
    </source>
</reference>
<protein>
    <submittedName>
        <fullName evidence="1">Uncharacterized protein</fullName>
    </submittedName>
</protein>
<dbReference type="EMBL" id="APCN01002209">
    <property type="status" value="NOT_ANNOTATED_CDS"/>
    <property type="molecule type" value="Genomic_DNA"/>
</dbReference>
<dbReference type="Proteomes" id="UP000075840">
    <property type="component" value="Unassembled WGS sequence"/>
</dbReference>
<organism evidence="1 2">
    <name type="scientific">Anopheles arabiensis</name>
    <name type="common">Mosquito</name>
    <dbReference type="NCBI Taxonomy" id="7173"/>
    <lineage>
        <taxon>Eukaryota</taxon>
        <taxon>Metazoa</taxon>
        <taxon>Ecdysozoa</taxon>
        <taxon>Arthropoda</taxon>
        <taxon>Hexapoda</taxon>
        <taxon>Insecta</taxon>
        <taxon>Pterygota</taxon>
        <taxon>Neoptera</taxon>
        <taxon>Endopterygota</taxon>
        <taxon>Diptera</taxon>
        <taxon>Nematocera</taxon>
        <taxon>Culicoidea</taxon>
        <taxon>Culicidae</taxon>
        <taxon>Anophelinae</taxon>
        <taxon>Anopheles</taxon>
    </lineage>
</organism>
<proteinExistence type="predicted"/>
<accession>A0A182HJU7</accession>
<keyword evidence="2" id="KW-1185">Reference proteome</keyword>
<sequence length="81" mass="9198">MVRYWLALVHIFTTVAASWFNFALGWKFNWRLMLDVMVHKEFGAQFNSSSIGQDDGNSTTDGNVSLLDLMLKLNSGQQKVV</sequence>